<comment type="caution">
    <text evidence="8">The sequence shown here is derived from an EMBL/GenBank/DDBJ whole genome shotgun (WGS) entry which is preliminary data.</text>
</comment>
<dbReference type="NCBIfam" id="TIGR01068">
    <property type="entry name" value="thioredoxin"/>
    <property type="match status" value="1"/>
</dbReference>
<sequence length="271" mass="29472">MSHHVTDFQKDVLERSRRVPVLVDFWAAWCGPCRALGPILERIAAEAQGRWELAKLDTEELPDVAAAYGIVSIPNVKLFVNGEIVDEFVGLMPECEIRRWLDHSLPSPRAATIAEAKQLIAGGSFERAASILRPVVEAEPANAEARVRLAEALLHTDPEEVATTLRVAEDDPQLGDRAEALRTLAGLVTSGARPAELPESPAKPGFIRAALAIHHADYAAALEALLEVLQRDREYAGGAGKVAGRAIFVLLGLDHPISERYHRAFSSALYV</sequence>
<evidence type="ECO:0000256" key="5">
    <source>
        <dbReference type="ARBA" id="ARBA00023284"/>
    </source>
</evidence>
<dbReference type="PROSITE" id="PS51352">
    <property type="entry name" value="THIOREDOXIN_2"/>
    <property type="match status" value="1"/>
</dbReference>
<dbReference type="PANTHER" id="PTHR45663">
    <property type="entry name" value="GEO12009P1"/>
    <property type="match status" value="1"/>
</dbReference>
<keyword evidence="4" id="KW-1015">Disulfide bond</keyword>
<evidence type="ECO:0000256" key="1">
    <source>
        <dbReference type="ARBA" id="ARBA00008987"/>
    </source>
</evidence>
<dbReference type="InterPro" id="IPR011990">
    <property type="entry name" value="TPR-like_helical_dom_sf"/>
</dbReference>
<dbReference type="InterPro" id="IPR017937">
    <property type="entry name" value="Thioredoxin_CS"/>
</dbReference>
<dbReference type="GO" id="GO:0006950">
    <property type="term" value="P:response to stress"/>
    <property type="evidence" value="ECO:0007669"/>
    <property type="project" value="UniProtKB-ARBA"/>
</dbReference>
<evidence type="ECO:0000256" key="4">
    <source>
        <dbReference type="ARBA" id="ARBA00023157"/>
    </source>
</evidence>
<accession>A0A538SL96</accession>
<proteinExistence type="inferred from homology"/>
<dbReference type="AlphaFoldDB" id="A0A538SL96"/>
<evidence type="ECO:0000256" key="2">
    <source>
        <dbReference type="ARBA" id="ARBA00022448"/>
    </source>
</evidence>
<dbReference type="GO" id="GO:0015035">
    <property type="term" value="F:protein-disulfide reductase activity"/>
    <property type="evidence" value="ECO:0007669"/>
    <property type="project" value="UniProtKB-UniRule"/>
</dbReference>
<dbReference type="PANTHER" id="PTHR45663:SF11">
    <property type="entry name" value="GEO12009P1"/>
    <property type="match status" value="1"/>
</dbReference>
<gene>
    <name evidence="8" type="primary">trxA</name>
    <name evidence="8" type="ORF">E6K73_03655</name>
</gene>
<evidence type="ECO:0000256" key="6">
    <source>
        <dbReference type="NCBIfam" id="TIGR01068"/>
    </source>
</evidence>
<dbReference type="InterPro" id="IPR013766">
    <property type="entry name" value="Thioredoxin_domain"/>
</dbReference>
<dbReference type="Proteomes" id="UP000320184">
    <property type="component" value="Unassembled WGS sequence"/>
</dbReference>
<feature type="domain" description="Thioredoxin" evidence="7">
    <location>
        <begin position="1"/>
        <end position="106"/>
    </location>
</feature>
<dbReference type="InterPro" id="IPR005746">
    <property type="entry name" value="Thioredoxin"/>
</dbReference>
<evidence type="ECO:0000259" key="7">
    <source>
        <dbReference type="PROSITE" id="PS51352"/>
    </source>
</evidence>
<reference evidence="8 9" key="1">
    <citation type="journal article" date="2019" name="Nat. Microbiol.">
        <title>Mediterranean grassland soil C-N compound turnover is dependent on rainfall and depth, and is mediated by genomically divergent microorganisms.</title>
        <authorList>
            <person name="Diamond S."/>
            <person name="Andeer P.F."/>
            <person name="Li Z."/>
            <person name="Crits-Christoph A."/>
            <person name="Burstein D."/>
            <person name="Anantharaman K."/>
            <person name="Lane K.R."/>
            <person name="Thomas B.C."/>
            <person name="Pan C."/>
            <person name="Northen T.R."/>
            <person name="Banfield J.F."/>
        </authorList>
    </citation>
    <scope>NUCLEOTIDE SEQUENCE [LARGE SCALE GENOMIC DNA]</scope>
    <source>
        <strain evidence="8">WS_3</strain>
    </source>
</reference>
<dbReference type="SUPFAM" id="SSF52833">
    <property type="entry name" value="Thioredoxin-like"/>
    <property type="match status" value="1"/>
</dbReference>
<dbReference type="FunFam" id="3.40.30.10:FF:000001">
    <property type="entry name" value="Thioredoxin"/>
    <property type="match status" value="1"/>
</dbReference>
<evidence type="ECO:0000256" key="3">
    <source>
        <dbReference type="ARBA" id="ARBA00022982"/>
    </source>
</evidence>
<dbReference type="PRINTS" id="PR00421">
    <property type="entry name" value="THIOREDOXIN"/>
</dbReference>
<dbReference type="InterPro" id="IPR036249">
    <property type="entry name" value="Thioredoxin-like_sf"/>
</dbReference>
<name>A0A538SL96_UNCEI</name>
<organism evidence="8 9">
    <name type="scientific">Eiseniibacteriota bacterium</name>
    <dbReference type="NCBI Taxonomy" id="2212470"/>
    <lineage>
        <taxon>Bacteria</taxon>
        <taxon>Candidatus Eiseniibacteriota</taxon>
    </lineage>
</organism>
<protein>
    <recommendedName>
        <fullName evidence="6">Thioredoxin</fullName>
    </recommendedName>
</protein>
<dbReference type="EMBL" id="VBOT01000042">
    <property type="protein sequence ID" value="TMQ52146.1"/>
    <property type="molecule type" value="Genomic_DNA"/>
</dbReference>
<dbReference type="Pfam" id="PF00085">
    <property type="entry name" value="Thioredoxin"/>
    <property type="match status" value="1"/>
</dbReference>
<dbReference type="Pfam" id="PF14561">
    <property type="entry name" value="TPR_20"/>
    <property type="match status" value="1"/>
</dbReference>
<evidence type="ECO:0000313" key="9">
    <source>
        <dbReference type="Proteomes" id="UP000320184"/>
    </source>
</evidence>
<dbReference type="PROSITE" id="PS00194">
    <property type="entry name" value="THIOREDOXIN_1"/>
    <property type="match status" value="1"/>
</dbReference>
<dbReference type="CDD" id="cd02956">
    <property type="entry name" value="ybbN"/>
    <property type="match status" value="1"/>
</dbReference>
<dbReference type="Gene3D" id="1.25.40.10">
    <property type="entry name" value="Tetratricopeptide repeat domain"/>
    <property type="match status" value="2"/>
</dbReference>
<dbReference type="Pfam" id="PF14559">
    <property type="entry name" value="TPR_19"/>
    <property type="match status" value="1"/>
</dbReference>
<dbReference type="SUPFAM" id="SSF48452">
    <property type="entry name" value="TPR-like"/>
    <property type="match status" value="1"/>
</dbReference>
<dbReference type="GO" id="GO:0005737">
    <property type="term" value="C:cytoplasm"/>
    <property type="evidence" value="ECO:0007669"/>
    <property type="project" value="TreeGrafter"/>
</dbReference>
<keyword evidence="5" id="KW-0676">Redox-active center</keyword>
<keyword evidence="3" id="KW-0249">Electron transport</keyword>
<keyword evidence="2" id="KW-0813">Transport</keyword>
<dbReference type="Gene3D" id="3.40.30.10">
    <property type="entry name" value="Glutaredoxin"/>
    <property type="match status" value="1"/>
</dbReference>
<evidence type="ECO:0000313" key="8">
    <source>
        <dbReference type="EMBL" id="TMQ52146.1"/>
    </source>
</evidence>
<comment type="similarity">
    <text evidence="1">Belongs to the thioredoxin family.</text>
</comment>